<evidence type="ECO:0000313" key="2">
    <source>
        <dbReference type="Proteomes" id="UP001066276"/>
    </source>
</evidence>
<dbReference type="EMBL" id="JANPWB010000016">
    <property type="protein sequence ID" value="KAJ1081933.1"/>
    <property type="molecule type" value="Genomic_DNA"/>
</dbReference>
<proteinExistence type="predicted"/>
<gene>
    <name evidence="1" type="ORF">NDU88_002105</name>
</gene>
<organism evidence="1 2">
    <name type="scientific">Pleurodeles waltl</name>
    <name type="common">Iberian ribbed newt</name>
    <dbReference type="NCBI Taxonomy" id="8319"/>
    <lineage>
        <taxon>Eukaryota</taxon>
        <taxon>Metazoa</taxon>
        <taxon>Chordata</taxon>
        <taxon>Craniata</taxon>
        <taxon>Vertebrata</taxon>
        <taxon>Euteleostomi</taxon>
        <taxon>Amphibia</taxon>
        <taxon>Batrachia</taxon>
        <taxon>Caudata</taxon>
        <taxon>Salamandroidea</taxon>
        <taxon>Salamandridae</taxon>
        <taxon>Pleurodelinae</taxon>
        <taxon>Pleurodeles</taxon>
    </lineage>
</organism>
<dbReference type="AlphaFoldDB" id="A0AAV7KXZ1"/>
<reference evidence="1" key="1">
    <citation type="journal article" date="2022" name="bioRxiv">
        <title>Sequencing and chromosome-scale assembly of the giantPleurodeles waltlgenome.</title>
        <authorList>
            <person name="Brown T."/>
            <person name="Elewa A."/>
            <person name="Iarovenko S."/>
            <person name="Subramanian E."/>
            <person name="Araus A.J."/>
            <person name="Petzold A."/>
            <person name="Susuki M."/>
            <person name="Suzuki K.-i.T."/>
            <person name="Hayashi T."/>
            <person name="Toyoda A."/>
            <person name="Oliveira C."/>
            <person name="Osipova E."/>
            <person name="Leigh N.D."/>
            <person name="Simon A."/>
            <person name="Yun M.H."/>
        </authorList>
    </citation>
    <scope>NUCLEOTIDE SEQUENCE</scope>
    <source>
        <strain evidence="1">20211129_DDA</strain>
        <tissue evidence="1">Liver</tissue>
    </source>
</reference>
<comment type="caution">
    <text evidence="1">The sequence shown here is derived from an EMBL/GenBank/DDBJ whole genome shotgun (WGS) entry which is preliminary data.</text>
</comment>
<evidence type="ECO:0000313" key="1">
    <source>
        <dbReference type="EMBL" id="KAJ1081933.1"/>
    </source>
</evidence>
<name>A0AAV7KXZ1_PLEWA</name>
<sequence length="93" mass="9560">MIGAVAGSPLKLGPRCGAGHWPDALPPGTLAGLRRSGPVPAAQEWVTEDRLLRRGIGGPPSHPKGSLDAVHGGCLWGSRPLGAPLDWFPSPEA</sequence>
<dbReference type="Proteomes" id="UP001066276">
    <property type="component" value="Chromosome 12"/>
</dbReference>
<accession>A0AAV7KXZ1</accession>
<keyword evidence="2" id="KW-1185">Reference proteome</keyword>
<protein>
    <submittedName>
        <fullName evidence="1">Uncharacterized protein</fullName>
    </submittedName>
</protein>